<dbReference type="AlphaFoldDB" id="A0A6J6ZKF2"/>
<sequence length="37" mass="4055">MRPVRRVLDIGCGEGAWRAPLLAARPGLRYVGFDPST</sequence>
<dbReference type="EMBL" id="CAFABA010000021">
    <property type="protein sequence ID" value="CAB4822042.1"/>
    <property type="molecule type" value="Genomic_DNA"/>
</dbReference>
<dbReference type="SUPFAM" id="SSF53335">
    <property type="entry name" value="S-adenosyl-L-methionine-dependent methyltransferases"/>
    <property type="match status" value="1"/>
</dbReference>
<accession>A0A6J6ZKF2</accession>
<name>A0A6J6ZKF2_9ZZZZ</name>
<dbReference type="Gene3D" id="3.40.50.150">
    <property type="entry name" value="Vaccinia Virus protein VP39"/>
    <property type="match status" value="1"/>
</dbReference>
<dbReference type="InterPro" id="IPR029063">
    <property type="entry name" value="SAM-dependent_MTases_sf"/>
</dbReference>
<organism evidence="1">
    <name type="scientific">freshwater metagenome</name>
    <dbReference type="NCBI Taxonomy" id="449393"/>
    <lineage>
        <taxon>unclassified sequences</taxon>
        <taxon>metagenomes</taxon>
        <taxon>ecological metagenomes</taxon>
    </lineage>
</organism>
<gene>
    <name evidence="1" type="ORF">UFOPK3139_00768</name>
</gene>
<proteinExistence type="predicted"/>
<dbReference type="CDD" id="cd02440">
    <property type="entry name" value="AdoMet_MTases"/>
    <property type="match status" value="1"/>
</dbReference>
<reference evidence="1" key="1">
    <citation type="submission" date="2020-05" db="EMBL/GenBank/DDBJ databases">
        <authorList>
            <person name="Chiriac C."/>
            <person name="Salcher M."/>
            <person name="Ghai R."/>
            <person name="Kavagutti S V."/>
        </authorList>
    </citation>
    <scope>NUCLEOTIDE SEQUENCE</scope>
</reference>
<evidence type="ECO:0000313" key="1">
    <source>
        <dbReference type="EMBL" id="CAB4822042.1"/>
    </source>
</evidence>
<protein>
    <submittedName>
        <fullName evidence="1">Unannotated protein</fullName>
    </submittedName>
</protein>